<evidence type="ECO:0000256" key="3">
    <source>
        <dbReference type="ARBA" id="ARBA00029447"/>
    </source>
</evidence>
<protein>
    <submittedName>
        <fullName evidence="9">Methyl-accepting chemotaxis protein</fullName>
    </submittedName>
</protein>
<accession>A0ABS9QRG3</accession>
<keyword evidence="2 4" id="KW-0807">Transducer</keyword>
<dbReference type="PANTHER" id="PTHR32089:SF112">
    <property type="entry name" value="LYSOZYME-LIKE PROTEIN-RELATED"/>
    <property type="match status" value="1"/>
</dbReference>
<proteinExistence type="inferred from homology"/>
<keyword evidence="10" id="KW-1185">Reference proteome</keyword>
<feature type="domain" description="HAMP" evidence="8">
    <location>
        <begin position="200"/>
        <end position="255"/>
    </location>
</feature>
<dbReference type="InterPro" id="IPR003660">
    <property type="entry name" value="HAMP_dom"/>
</dbReference>
<feature type="transmembrane region" description="Helical" evidence="6">
    <location>
        <begin position="180"/>
        <end position="203"/>
    </location>
</feature>
<dbReference type="InterPro" id="IPR004089">
    <property type="entry name" value="MCPsignal_dom"/>
</dbReference>
<sequence>MNIKQSIIAGLVAFLISIGINTYIGYSATLKMSNMLTYITGPAWNTADGAMEGQIELEKQIIVINRLQQKQIDLASARQELNAAIEGANEALDRMKSQNLIEPQQVNSLNHRLESFNHIREVIFSALKTGDASENDIKQFNQQISELLAFITSLEETADSKVEGESSQIDTIVTNANMMLILGFIVSLLVAVFVYFMAIKLILTPIAVVTDKLADLSIGSGDLTVRLPNANAQTEVGRLADAFNGFVQKLQALISKVQLSNHSLIAANTQISQSITTSSQVAGAQLQEITQVADAVEKISHSLNQVGDSAEGANKASEQAVSSTYTGNQIVVLAQQGVALVASEVDKASQVISSLVADSQNISAMLDVIRSIAEQTNLLALNAAIEAARAGETGRGFAVVADEVRNLASRTQESTKSIEIIITNLSSGSAKAVDVMNSAQQQALMIKERIGETSDAFADIIRVVDQIKIMNGDIARASEDEKQEMAHITYSISNILKQAKINQQAGELAQTSQQHLEEQVEMIEGLLKQFRT</sequence>
<feature type="domain" description="Methyl-accepting transducer" evidence="7">
    <location>
        <begin position="260"/>
        <end position="496"/>
    </location>
</feature>
<dbReference type="EMBL" id="JACSDI010000001">
    <property type="protein sequence ID" value="MCG9962924.1"/>
    <property type="molecule type" value="Genomic_DNA"/>
</dbReference>
<evidence type="ECO:0000256" key="5">
    <source>
        <dbReference type="SAM" id="Coils"/>
    </source>
</evidence>
<dbReference type="InterPro" id="IPR004090">
    <property type="entry name" value="Chemotax_Me-accpt_rcpt"/>
</dbReference>
<dbReference type="CDD" id="cd06225">
    <property type="entry name" value="HAMP"/>
    <property type="match status" value="1"/>
</dbReference>
<comment type="similarity">
    <text evidence="3">Belongs to the methyl-accepting chemotaxis (MCP) protein family.</text>
</comment>
<keyword evidence="6" id="KW-1133">Transmembrane helix</keyword>
<dbReference type="RefSeq" id="WP_240129633.1">
    <property type="nucleotide sequence ID" value="NZ_JACSDI010000001.1"/>
</dbReference>
<dbReference type="PROSITE" id="PS50111">
    <property type="entry name" value="CHEMOTAXIS_TRANSDUC_2"/>
    <property type="match status" value="1"/>
</dbReference>
<name>A0ABS9QRG3_9GAMM</name>
<evidence type="ECO:0000313" key="9">
    <source>
        <dbReference type="EMBL" id="MCG9962924.1"/>
    </source>
</evidence>
<keyword evidence="5" id="KW-0175">Coiled coil</keyword>
<evidence type="ECO:0000259" key="8">
    <source>
        <dbReference type="PROSITE" id="PS50885"/>
    </source>
</evidence>
<keyword evidence="6" id="KW-0812">Transmembrane</keyword>
<dbReference type="PRINTS" id="PR00260">
    <property type="entry name" value="CHEMTRNSDUCR"/>
</dbReference>
<organism evidence="9 10">
    <name type="scientific">Shewanella cutis</name>
    <dbReference type="NCBI Taxonomy" id="2766780"/>
    <lineage>
        <taxon>Bacteria</taxon>
        <taxon>Pseudomonadati</taxon>
        <taxon>Pseudomonadota</taxon>
        <taxon>Gammaproteobacteria</taxon>
        <taxon>Alteromonadales</taxon>
        <taxon>Shewanellaceae</taxon>
        <taxon>Shewanella</taxon>
    </lineage>
</organism>
<dbReference type="Proteomes" id="UP000829384">
    <property type="component" value="Unassembled WGS sequence"/>
</dbReference>
<evidence type="ECO:0000256" key="2">
    <source>
        <dbReference type="ARBA" id="ARBA00023224"/>
    </source>
</evidence>
<feature type="coiled-coil region" evidence="5">
    <location>
        <begin position="64"/>
        <end position="98"/>
    </location>
</feature>
<comment type="caution">
    <text evidence="9">The sequence shown here is derived from an EMBL/GenBank/DDBJ whole genome shotgun (WGS) entry which is preliminary data.</text>
</comment>
<dbReference type="SMART" id="SM00304">
    <property type="entry name" value="HAMP"/>
    <property type="match status" value="1"/>
</dbReference>
<evidence type="ECO:0000313" key="10">
    <source>
        <dbReference type="Proteomes" id="UP000829384"/>
    </source>
</evidence>
<gene>
    <name evidence="9" type="ORF">H9J30_03160</name>
</gene>
<reference evidence="9 10" key="1">
    <citation type="submission" date="2020-08" db="EMBL/GenBank/DDBJ databases">
        <title>Whole genome sequence of Shewanella sp strain PS-2.</title>
        <authorList>
            <person name="Das S.K."/>
        </authorList>
    </citation>
    <scope>NUCLEOTIDE SEQUENCE [LARGE SCALE GENOMIC DNA]</scope>
    <source>
        <strain evidence="9 10">PS-2</strain>
    </source>
</reference>
<evidence type="ECO:0000256" key="1">
    <source>
        <dbReference type="ARBA" id="ARBA00004370"/>
    </source>
</evidence>
<evidence type="ECO:0000256" key="6">
    <source>
        <dbReference type="SAM" id="Phobius"/>
    </source>
</evidence>
<dbReference type="Pfam" id="PF00672">
    <property type="entry name" value="HAMP"/>
    <property type="match status" value="1"/>
</dbReference>
<keyword evidence="6" id="KW-0472">Membrane</keyword>
<evidence type="ECO:0000256" key="4">
    <source>
        <dbReference type="PROSITE-ProRule" id="PRU00284"/>
    </source>
</evidence>
<evidence type="ECO:0000259" key="7">
    <source>
        <dbReference type="PROSITE" id="PS50111"/>
    </source>
</evidence>
<feature type="transmembrane region" description="Helical" evidence="6">
    <location>
        <begin position="6"/>
        <end position="26"/>
    </location>
</feature>
<dbReference type="Pfam" id="PF00015">
    <property type="entry name" value="MCPsignal"/>
    <property type="match status" value="1"/>
</dbReference>
<dbReference type="SUPFAM" id="SSF58104">
    <property type="entry name" value="Methyl-accepting chemotaxis protein (MCP) signaling domain"/>
    <property type="match status" value="1"/>
</dbReference>
<dbReference type="Gene3D" id="1.10.287.950">
    <property type="entry name" value="Methyl-accepting chemotaxis protein"/>
    <property type="match status" value="1"/>
</dbReference>
<dbReference type="PROSITE" id="PS50885">
    <property type="entry name" value="HAMP"/>
    <property type="match status" value="1"/>
</dbReference>
<dbReference type="PANTHER" id="PTHR32089">
    <property type="entry name" value="METHYL-ACCEPTING CHEMOTAXIS PROTEIN MCPB"/>
    <property type="match status" value="1"/>
</dbReference>
<comment type="subcellular location">
    <subcellularLocation>
        <location evidence="1">Membrane</location>
    </subcellularLocation>
</comment>
<dbReference type="SMART" id="SM00283">
    <property type="entry name" value="MA"/>
    <property type="match status" value="1"/>
</dbReference>